<evidence type="ECO:0000256" key="3">
    <source>
        <dbReference type="ARBA" id="ARBA00022723"/>
    </source>
</evidence>
<gene>
    <name evidence="7" type="ORF">EZ456_07170</name>
</gene>
<dbReference type="InterPro" id="IPR010994">
    <property type="entry name" value="RuvA_2-like"/>
</dbReference>
<dbReference type="AlphaFoldDB" id="A0A4R0PXQ6"/>
<dbReference type="GO" id="GO:0051536">
    <property type="term" value="F:iron-sulfur cluster binding"/>
    <property type="evidence" value="ECO:0007669"/>
    <property type="project" value="UniProtKB-KW"/>
</dbReference>
<dbReference type="InterPro" id="IPR007197">
    <property type="entry name" value="rSAM"/>
</dbReference>
<proteinExistence type="predicted"/>
<keyword evidence="2" id="KW-0949">S-adenosyl-L-methionine</keyword>
<dbReference type="SFLD" id="SFLDS00029">
    <property type="entry name" value="Radical_SAM"/>
    <property type="match status" value="1"/>
</dbReference>
<comment type="cofactor">
    <cofactor evidence="1">
        <name>[4Fe-4S] cluster</name>
        <dbReference type="ChEBI" id="CHEBI:49883"/>
    </cofactor>
</comment>
<dbReference type="InterPro" id="IPR013785">
    <property type="entry name" value="Aldolase_TIM"/>
</dbReference>
<protein>
    <submittedName>
        <fullName evidence="7">Putative DNA modification/repair radical SAM protein</fullName>
    </submittedName>
</protein>
<evidence type="ECO:0000313" key="7">
    <source>
        <dbReference type="EMBL" id="TCD27724.1"/>
    </source>
</evidence>
<dbReference type="Proteomes" id="UP000293925">
    <property type="component" value="Unassembled WGS sequence"/>
</dbReference>
<dbReference type="CDD" id="cd01335">
    <property type="entry name" value="Radical_SAM"/>
    <property type="match status" value="1"/>
</dbReference>
<dbReference type="PANTHER" id="PTHR21180">
    <property type="entry name" value="ENDONUCLEASE/EXONUCLEASE/PHOSPHATASE FAMILY DOMAIN-CONTAINING PROTEIN 1"/>
    <property type="match status" value="1"/>
</dbReference>
<dbReference type="InterPro" id="IPR058240">
    <property type="entry name" value="rSAM_sf"/>
</dbReference>
<keyword evidence="3" id="KW-0479">Metal-binding</keyword>
<keyword evidence="8" id="KW-1185">Reference proteome</keyword>
<evidence type="ECO:0000256" key="2">
    <source>
        <dbReference type="ARBA" id="ARBA00022691"/>
    </source>
</evidence>
<dbReference type="Gene3D" id="1.10.150.320">
    <property type="entry name" value="Photosystem II 12 kDa extrinsic protein"/>
    <property type="match status" value="1"/>
</dbReference>
<evidence type="ECO:0000256" key="1">
    <source>
        <dbReference type="ARBA" id="ARBA00001966"/>
    </source>
</evidence>
<name>A0A4R0PXQ6_9SPHI</name>
<dbReference type="EMBL" id="SJSO01000005">
    <property type="protein sequence ID" value="TCD27724.1"/>
    <property type="molecule type" value="Genomic_DNA"/>
</dbReference>
<dbReference type="SUPFAM" id="SSF102114">
    <property type="entry name" value="Radical SAM enzymes"/>
    <property type="match status" value="1"/>
</dbReference>
<comment type="caution">
    <text evidence="7">The sequence shown here is derived from an EMBL/GenBank/DDBJ whole genome shotgun (WGS) entry which is preliminary data.</text>
</comment>
<evidence type="ECO:0000256" key="4">
    <source>
        <dbReference type="ARBA" id="ARBA00023004"/>
    </source>
</evidence>
<dbReference type="SFLD" id="SFLDG01102">
    <property type="entry name" value="Uncharacterised_Radical_SAM_Su"/>
    <property type="match status" value="1"/>
</dbReference>
<sequence>MFDRIREKLNILADAAKYDVSCSSSGGTRKNTNKGLGDSHASGICHTYTEDGRCVSLLKILLTNHCIYDCLFCVSRKSNDVKRAAFTVDEVVELTMNFYRRNYIEGLFLSSGIFKNADFTMERLLLVVKKLRLEQNYNGYIHLKTIPGASEELIKEAGLYADRMSINLEMPTEAGLKLLAPEKNHEEVIKPLAFVQQQISQFTADKKLIKHVPKFVPAGQSTQMVIGATPESDKDIMYTANAFYKNFSLKRVYYSGYVPISNDTRMPILGTQPPLLRENRLYQTDWLMRFYGFKVQEILNDANPNLDVDIDPKLSWAIRNMQHFPVDINKADYKMILRIPGIGVMSAQKIVQARKFGKLRIDQLKKIGVAYNRAKHFIVCMDSPYQLKDYQGTQIKAFILAESQSKYLKTDSNQMILF</sequence>
<dbReference type="PANTHER" id="PTHR21180:SF9">
    <property type="entry name" value="TYPE II SECRETION SYSTEM PROTEIN K"/>
    <property type="match status" value="1"/>
</dbReference>
<organism evidence="7 8">
    <name type="scientific">Pedobacter psychrodurus</name>
    <dbReference type="NCBI Taxonomy" id="2530456"/>
    <lineage>
        <taxon>Bacteria</taxon>
        <taxon>Pseudomonadati</taxon>
        <taxon>Bacteroidota</taxon>
        <taxon>Sphingobacteriia</taxon>
        <taxon>Sphingobacteriales</taxon>
        <taxon>Sphingobacteriaceae</taxon>
        <taxon>Pedobacter</taxon>
    </lineage>
</organism>
<dbReference type="SUPFAM" id="SSF47781">
    <property type="entry name" value="RuvA domain 2-like"/>
    <property type="match status" value="1"/>
</dbReference>
<dbReference type="Pfam" id="PF04055">
    <property type="entry name" value="Radical_SAM"/>
    <property type="match status" value="1"/>
</dbReference>
<evidence type="ECO:0000256" key="5">
    <source>
        <dbReference type="ARBA" id="ARBA00023014"/>
    </source>
</evidence>
<dbReference type="InterPro" id="IPR051675">
    <property type="entry name" value="Endo/Exo/Phosphatase_dom_1"/>
</dbReference>
<dbReference type="NCBIfam" id="TIGR03916">
    <property type="entry name" value="rSAM_link_UDG"/>
    <property type="match status" value="1"/>
</dbReference>
<keyword evidence="5" id="KW-0411">Iron-sulfur</keyword>
<dbReference type="GO" id="GO:0046872">
    <property type="term" value="F:metal ion binding"/>
    <property type="evidence" value="ECO:0007669"/>
    <property type="project" value="UniProtKB-KW"/>
</dbReference>
<dbReference type="RefSeq" id="WP_131528720.1">
    <property type="nucleotide sequence ID" value="NZ_SJSO01000005.1"/>
</dbReference>
<feature type="domain" description="Radical SAM core" evidence="6">
    <location>
        <begin position="61"/>
        <end position="190"/>
    </location>
</feature>
<dbReference type="InterPro" id="IPR023874">
    <property type="entry name" value="DNA_rSAM_put"/>
</dbReference>
<dbReference type="OrthoDB" id="9801154at2"/>
<dbReference type="GO" id="GO:0003824">
    <property type="term" value="F:catalytic activity"/>
    <property type="evidence" value="ECO:0007669"/>
    <property type="project" value="InterPro"/>
</dbReference>
<reference evidence="7 8" key="1">
    <citation type="submission" date="2019-02" db="EMBL/GenBank/DDBJ databases">
        <title>Pedobacter sp. RP-3-21 sp. nov., isolated from Arctic soil.</title>
        <authorList>
            <person name="Dahal R.H."/>
        </authorList>
    </citation>
    <scope>NUCLEOTIDE SEQUENCE [LARGE SCALE GENOMIC DNA]</scope>
    <source>
        <strain evidence="7 8">RP-3-21</strain>
    </source>
</reference>
<dbReference type="Gene3D" id="3.20.20.70">
    <property type="entry name" value="Aldolase class I"/>
    <property type="match status" value="1"/>
</dbReference>
<evidence type="ECO:0000259" key="6">
    <source>
        <dbReference type="Pfam" id="PF04055"/>
    </source>
</evidence>
<dbReference type="Pfam" id="PF12836">
    <property type="entry name" value="HHH_3"/>
    <property type="match status" value="1"/>
</dbReference>
<keyword evidence="4" id="KW-0408">Iron</keyword>
<evidence type="ECO:0000313" key="8">
    <source>
        <dbReference type="Proteomes" id="UP000293925"/>
    </source>
</evidence>
<accession>A0A4R0PXQ6</accession>